<organism evidence="2 3">
    <name type="scientific">Polistes dominula</name>
    <name type="common">European paper wasp</name>
    <name type="synonym">Vespa dominula</name>
    <dbReference type="NCBI Taxonomy" id="743375"/>
    <lineage>
        <taxon>Eukaryota</taxon>
        <taxon>Metazoa</taxon>
        <taxon>Ecdysozoa</taxon>
        <taxon>Arthropoda</taxon>
        <taxon>Hexapoda</taxon>
        <taxon>Insecta</taxon>
        <taxon>Pterygota</taxon>
        <taxon>Neoptera</taxon>
        <taxon>Endopterygota</taxon>
        <taxon>Hymenoptera</taxon>
        <taxon>Apocrita</taxon>
        <taxon>Aculeata</taxon>
        <taxon>Vespoidea</taxon>
        <taxon>Vespidae</taxon>
        <taxon>Polistinae</taxon>
        <taxon>Polistini</taxon>
        <taxon>Polistes</taxon>
    </lineage>
</organism>
<sequence>MARYPVILLLFISSILLNNVNTLIPDGLSKLFGNLATIKNVRIPELLNQLCNESQGTNVTRRDACYGCFYRASSQSTGYPLILAMANCADMYLNNTDYGHCQVYLRNATNNISNRVSPVTIYCTFLQCIRQVNKDTLLRECVGEAFRMFPNFNLTDVNLSQLFVNTTACVLAKTRCAYMNPITGEIQEDDLTNKFHLPSVNAIFVNDDYDFNIVQFPYRYGIADICAKFRNIKLATWPSVSC</sequence>
<dbReference type="RefSeq" id="XP_015184874.1">
    <property type="nucleotide sequence ID" value="XM_015329388.1"/>
</dbReference>
<accession>A0ABM1IXD7</accession>
<name>A0ABM1IXD7_POLDO</name>
<gene>
    <name evidence="3" type="primary">LOC107070847</name>
</gene>
<keyword evidence="2" id="KW-1185">Reference proteome</keyword>
<proteinExistence type="predicted"/>
<feature type="signal peptide" evidence="1">
    <location>
        <begin position="1"/>
        <end position="22"/>
    </location>
</feature>
<reference evidence="3" key="1">
    <citation type="submission" date="2025-08" db="UniProtKB">
        <authorList>
            <consortium name="RefSeq"/>
        </authorList>
    </citation>
    <scope>IDENTIFICATION</scope>
    <source>
        <tissue evidence="3">Whole body</tissue>
    </source>
</reference>
<dbReference type="GeneID" id="107070847"/>
<feature type="chain" id="PRO_5045310233" evidence="1">
    <location>
        <begin position="23"/>
        <end position="242"/>
    </location>
</feature>
<keyword evidence="1" id="KW-0732">Signal</keyword>
<evidence type="ECO:0000256" key="1">
    <source>
        <dbReference type="SAM" id="SignalP"/>
    </source>
</evidence>
<evidence type="ECO:0000313" key="3">
    <source>
        <dbReference type="RefSeq" id="XP_015184874.1"/>
    </source>
</evidence>
<evidence type="ECO:0000313" key="2">
    <source>
        <dbReference type="Proteomes" id="UP000694924"/>
    </source>
</evidence>
<dbReference type="Proteomes" id="UP000694924">
    <property type="component" value="Unplaced"/>
</dbReference>
<protein>
    <submittedName>
        <fullName evidence="3">Uncharacterized protein LOC107070847 isoform X1</fullName>
    </submittedName>
</protein>